<proteinExistence type="inferred from homology"/>
<dbReference type="Proteomes" id="UP000679179">
    <property type="component" value="Unassembled WGS sequence"/>
</dbReference>
<evidence type="ECO:0000256" key="1">
    <source>
        <dbReference type="HAMAP-Rule" id="MF_00707"/>
    </source>
</evidence>
<evidence type="ECO:0000313" key="4">
    <source>
        <dbReference type="Proteomes" id="UP000679179"/>
    </source>
</evidence>
<dbReference type="NCBIfam" id="NF003361">
    <property type="entry name" value="PRK04435.1"/>
    <property type="match status" value="1"/>
</dbReference>
<evidence type="ECO:0000313" key="3">
    <source>
        <dbReference type="EMBL" id="GIM29020.1"/>
    </source>
</evidence>
<dbReference type="RefSeq" id="WP_212903736.1">
    <property type="nucleotide sequence ID" value="NZ_BOPZ01000012.1"/>
</dbReference>
<dbReference type="PIRSF" id="PIRSF025624">
    <property type="entry name" value="ACT_PheB"/>
    <property type="match status" value="1"/>
</dbReference>
<dbReference type="SUPFAM" id="SSF55021">
    <property type="entry name" value="ACT-like"/>
    <property type="match status" value="1"/>
</dbReference>
<comment type="similarity">
    <text evidence="1">Belongs to the UPF0735 family.</text>
</comment>
<reference evidence="3" key="1">
    <citation type="submission" date="2021-03" db="EMBL/GenBank/DDBJ databases">
        <title>Taxonomic study of Clostridium polyendosporum from meadow-gley soil under rice.</title>
        <authorList>
            <person name="Kobayashi H."/>
            <person name="Tanizawa Y."/>
            <person name="Yagura M."/>
        </authorList>
    </citation>
    <scope>NUCLEOTIDE SEQUENCE</scope>
    <source>
        <strain evidence="3">JCM 30710</strain>
    </source>
</reference>
<gene>
    <name evidence="3" type="ORF">CPJCM30710_16860</name>
</gene>
<dbReference type="HAMAP" id="MF_00707">
    <property type="entry name" value="UPF0735"/>
    <property type="match status" value="1"/>
</dbReference>
<organism evidence="3 4">
    <name type="scientific">Clostridium polyendosporum</name>
    <dbReference type="NCBI Taxonomy" id="69208"/>
    <lineage>
        <taxon>Bacteria</taxon>
        <taxon>Bacillati</taxon>
        <taxon>Bacillota</taxon>
        <taxon>Clostridia</taxon>
        <taxon>Eubacteriales</taxon>
        <taxon>Clostridiaceae</taxon>
        <taxon>Clostridium</taxon>
    </lineage>
</organism>
<dbReference type="InterPro" id="IPR008310">
    <property type="entry name" value="UPF0735_ACT_dom-cont"/>
</dbReference>
<dbReference type="InterPro" id="IPR045865">
    <property type="entry name" value="ACT-like_dom_sf"/>
</dbReference>
<comment type="caution">
    <text evidence="3">The sequence shown here is derived from an EMBL/GenBank/DDBJ whole genome shotgun (WGS) entry which is preliminary data.</text>
</comment>
<dbReference type="PROSITE" id="PS51671">
    <property type="entry name" value="ACT"/>
    <property type="match status" value="1"/>
</dbReference>
<keyword evidence="4" id="KW-1185">Reference proteome</keyword>
<dbReference type="InterPro" id="IPR002912">
    <property type="entry name" value="ACT_dom"/>
</dbReference>
<protein>
    <recommendedName>
        <fullName evidence="1">UPF0735 ACT domain-containing protein CPJCM30710_16860</fullName>
    </recommendedName>
</protein>
<feature type="domain" description="ACT" evidence="2">
    <location>
        <begin position="70"/>
        <end position="145"/>
    </location>
</feature>
<accession>A0A919S0Q4</accession>
<dbReference type="EMBL" id="BOPZ01000012">
    <property type="protein sequence ID" value="GIM29020.1"/>
    <property type="molecule type" value="Genomic_DNA"/>
</dbReference>
<evidence type="ECO:0000259" key="2">
    <source>
        <dbReference type="PROSITE" id="PS51671"/>
    </source>
</evidence>
<dbReference type="AlphaFoldDB" id="A0A919S0Q4"/>
<dbReference type="Gene3D" id="3.30.70.260">
    <property type="match status" value="1"/>
</dbReference>
<name>A0A919S0Q4_9CLOT</name>
<sequence>MREDRFYIVNEKVLPEIFLKVIKVKELLYTGQVKDITEGAREVGISRSAYYKYKDYVYPMSEGVNSKKLTMYVSVSHEAGSLSRVLDEVAEAKGNILTINQDIPINMTCYCTITIDVSSMNIQVNELIERITSIPIVKNVKVFAME</sequence>